<dbReference type="SUPFAM" id="SSF53335">
    <property type="entry name" value="S-adenosyl-L-methionine-dependent methyltransferases"/>
    <property type="match status" value="1"/>
</dbReference>
<dbReference type="PANTHER" id="PTHR22807:SF30">
    <property type="entry name" value="28S RRNA (CYTOSINE(4447)-C(5))-METHYLTRANSFERASE-RELATED"/>
    <property type="match status" value="1"/>
</dbReference>
<evidence type="ECO:0000256" key="6">
    <source>
        <dbReference type="ARBA" id="ARBA00022691"/>
    </source>
</evidence>
<feature type="binding site" evidence="9">
    <location>
        <position position="253"/>
    </location>
    <ligand>
        <name>S-adenosyl-L-methionine</name>
        <dbReference type="ChEBI" id="CHEBI:59789"/>
    </ligand>
</feature>
<evidence type="ECO:0000313" key="13">
    <source>
        <dbReference type="Proteomes" id="UP000326759"/>
    </source>
</evidence>
<dbReference type="Pfam" id="PF22458">
    <property type="entry name" value="RsmF-B_ferredox"/>
    <property type="match status" value="1"/>
</dbReference>
<comment type="similarity">
    <text evidence="2 9">Belongs to the class I-like SAM-binding methyltransferase superfamily. RsmB/NOP family.</text>
</comment>
<dbReference type="InterPro" id="IPR023267">
    <property type="entry name" value="RCMT"/>
</dbReference>
<dbReference type="NCBIfam" id="TIGR00446">
    <property type="entry name" value="nop2p"/>
    <property type="match status" value="1"/>
</dbReference>
<protein>
    <submittedName>
        <fullName evidence="12">Putative 28S rRNA methyltransferase</fullName>
    </submittedName>
</protein>
<evidence type="ECO:0000313" key="12">
    <source>
        <dbReference type="EMBL" id="KAB7498089.1"/>
    </source>
</evidence>
<feature type="binding site" evidence="9">
    <location>
        <position position="235"/>
    </location>
    <ligand>
        <name>S-adenosyl-L-methionine</name>
        <dbReference type="ChEBI" id="CHEBI:59789"/>
    </ligand>
</feature>
<keyword evidence="6 9" id="KW-0949">S-adenosyl-L-methionine</keyword>
<feature type="binding site" evidence="9">
    <location>
        <position position="208"/>
    </location>
    <ligand>
        <name>S-adenosyl-L-methionine</name>
        <dbReference type="ChEBI" id="CHEBI:59789"/>
    </ligand>
</feature>
<dbReference type="GO" id="GO:0070475">
    <property type="term" value="P:rRNA base methylation"/>
    <property type="evidence" value="ECO:0007669"/>
    <property type="project" value="TreeGrafter"/>
</dbReference>
<comment type="caution">
    <text evidence="12">The sequence shown here is derived from an EMBL/GenBank/DDBJ whole genome shotgun (WGS) entry which is preliminary data.</text>
</comment>
<keyword evidence="8" id="KW-0539">Nucleus</keyword>
<evidence type="ECO:0000256" key="10">
    <source>
        <dbReference type="SAM" id="MobiDB-lite"/>
    </source>
</evidence>
<reference evidence="12 13" key="1">
    <citation type="journal article" date="2019" name="PLoS Biol.">
        <title>Sex chromosomes control vertical transmission of feminizing Wolbachia symbionts in an isopod.</title>
        <authorList>
            <person name="Becking T."/>
            <person name="Chebbi M.A."/>
            <person name="Giraud I."/>
            <person name="Moumen B."/>
            <person name="Laverre T."/>
            <person name="Caubet Y."/>
            <person name="Peccoud J."/>
            <person name="Gilbert C."/>
            <person name="Cordaux R."/>
        </authorList>
    </citation>
    <scope>NUCLEOTIDE SEQUENCE [LARGE SCALE GENOMIC DNA]</scope>
    <source>
        <strain evidence="12">ANa2</strain>
        <tissue evidence="12">Whole body excluding digestive tract and cuticle</tissue>
    </source>
</reference>
<dbReference type="InterPro" id="IPR018314">
    <property type="entry name" value="RsmB/NOL1/NOP2-like_CS"/>
</dbReference>
<gene>
    <name evidence="12" type="primary">NOP2</name>
    <name evidence="12" type="ORF">Anas_09566</name>
</gene>
<dbReference type="PANTHER" id="PTHR22807">
    <property type="entry name" value="NOP2 YEAST -RELATED NOL1/NOP2/FMU SUN DOMAIN-CONTAINING"/>
    <property type="match status" value="1"/>
</dbReference>
<dbReference type="Pfam" id="PF01189">
    <property type="entry name" value="Methyltr_RsmB-F"/>
    <property type="match status" value="1"/>
</dbReference>
<feature type="compositionally biased region" description="Basic residues" evidence="10">
    <location>
        <begin position="449"/>
        <end position="463"/>
    </location>
</feature>
<dbReference type="InterPro" id="IPR049560">
    <property type="entry name" value="MeTrfase_RsmB-F_NOP2_cat"/>
</dbReference>
<dbReference type="Gene3D" id="3.40.50.150">
    <property type="entry name" value="Vaccinia Virus protein VP39"/>
    <property type="match status" value="1"/>
</dbReference>
<feature type="active site" description="Nucleophile" evidence="9">
    <location>
        <position position="310"/>
    </location>
</feature>
<dbReference type="InterPro" id="IPR029063">
    <property type="entry name" value="SAM-dependent_MTases_sf"/>
</dbReference>
<feature type="domain" description="SAM-dependent MTase RsmB/NOP-type" evidence="11">
    <location>
        <begin position="92"/>
        <end position="380"/>
    </location>
</feature>
<dbReference type="Proteomes" id="UP000326759">
    <property type="component" value="Unassembled WGS sequence"/>
</dbReference>
<evidence type="ECO:0000256" key="5">
    <source>
        <dbReference type="ARBA" id="ARBA00022679"/>
    </source>
</evidence>
<evidence type="ECO:0000256" key="8">
    <source>
        <dbReference type="ARBA" id="ARBA00023242"/>
    </source>
</evidence>
<dbReference type="PROSITE" id="PS51686">
    <property type="entry name" value="SAM_MT_RSMB_NOP"/>
    <property type="match status" value="1"/>
</dbReference>
<evidence type="ECO:0000256" key="7">
    <source>
        <dbReference type="ARBA" id="ARBA00022884"/>
    </source>
</evidence>
<proteinExistence type="inferred from homology"/>
<keyword evidence="3" id="KW-0690">Ribosome biogenesis</keyword>
<dbReference type="PRINTS" id="PR02012">
    <property type="entry name" value="RCMTNOP2"/>
</dbReference>
<dbReference type="GO" id="GO:0009383">
    <property type="term" value="F:rRNA (cytosine-C5-)-methyltransferase activity"/>
    <property type="evidence" value="ECO:0007669"/>
    <property type="project" value="TreeGrafter"/>
</dbReference>
<dbReference type="Gene3D" id="3.30.70.1170">
    <property type="entry name" value="Sun protein, domain 3"/>
    <property type="match status" value="1"/>
</dbReference>
<organism evidence="12 13">
    <name type="scientific">Armadillidium nasatum</name>
    <dbReference type="NCBI Taxonomy" id="96803"/>
    <lineage>
        <taxon>Eukaryota</taxon>
        <taxon>Metazoa</taxon>
        <taxon>Ecdysozoa</taxon>
        <taxon>Arthropoda</taxon>
        <taxon>Crustacea</taxon>
        <taxon>Multicrustacea</taxon>
        <taxon>Malacostraca</taxon>
        <taxon>Eumalacostraca</taxon>
        <taxon>Peracarida</taxon>
        <taxon>Isopoda</taxon>
        <taxon>Oniscidea</taxon>
        <taxon>Crinocheta</taxon>
        <taxon>Armadillidiidae</taxon>
        <taxon>Armadillidium</taxon>
    </lineage>
</organism>
<sequence length="463" mass="52560">MLESHSKVCLEIPSLEEVKEELVKNPDMQNISHRIKDVFYVLENFRERREGSRSRQEYVSILELDLCACYSYNSFLIQKLKNLFPLSELQEFLEANEVPRPVTIRTNALKTRRKLLAQSLINQGANVDVLNWSSVGLVAYSSGSVPLGATLEYLAGHYILQGASSFLPVVALGPKENEKILDMCAAPGGKSTHIAALMKNTGVLFSNDFNKDRTKALIGNFHRMGITNSVITSLDGRRFSKMMPHFFDRVLVDAPCSGTGIISKDEHVKMSKEERDMKRCSHLQKELILSAIDSVDAFSATGGYICYSTCSILTEENEEVIQYALNKRNVKLVSTNLTIGREGFVNFREKRFHQSMKETRRIYPHLNNMDGFFVAKLKKTSNDIPKLNKTDGKVEKNSVKKAEIQNNKNNNVKNTKNKKVGESKIKEKLKKNKKIKTKKFAELKNKKTNEKKKKIFHAKNKNS</sequence>
<feature type="binding site" evidence="9">
    <location>
        <begin position="184"/>
        <end position="190"/>
    </location>
    <ligand>
        <name>S-adenosyl-L-methionine</name>
        <dbReference type="ChEBI" id="CHEBI:59789"/>
    </ligand>
</feature>
<dbReference type="PROSITE" id="PS01153">
    <property type="entry name" value="NOL1_NOP2_SUN"/>
    <property type="match status" value="1"/>
</dbReference>
<dbReference type="AlphaFoldDB" id="A0A5N5SWM4"/>
<name>A0A5N5SWM4_9CRUS</name>
<dbReference type="EMBL" id="SEYY01019625">
    <property type="protein sequence ID" value="KAB7498089.1"/>
    <property type="molecule type" value="Genomic_DNA"/>
</dbReference>
<feature type="region of interest" description="Disordered" evidence="10">
    <location>
        <begin position="442"/>
        <end position="463"/>
    </location>
</feature>
<keyword evidence="7 9" id="KW-0694">RNA-binding</keyword>
<accession>A0A5N5SWM4</accession>
<evidence type="ECO:0000256" key="1">
    <source>
        <dbReference type="ARBA" id="ARBA00004604"/>
    </source>
</evidence>
<dbReference type="InterPro" id="IPR011023">
    <property type="entry name" value="Nop2p"/>
</dbReference>
<evidence type="ECO:0000256" key="9">
    <source>
        <dbReference type="PROSITE-ProRule" id="PRU01023"/>
    </source>
</evidence>
<dbReference type="InterPro" id="IPR023273">
    <property type="entry name" value="RCMT_NOP2"/>
</dbReference>
<evidence type="ECO:0000259" key="11">
    <source>
        <dbReference type="PROSITE" id="PS51686"/>
    </source>
</evidence>
<dbReference type="InterPro" id="IPR054728">
    <property type="entry name" value="RsmB-like_ferredoxin"/>
</dbReference>
<comment type="subcellular location">
    <subcellularLocation>
        <location evidence="1">Nucleus</location>
        <location evidence="1">Nucleolus</location>
    </subcellularLocation>
</comment>
<dbReference type="PRINTS" id="PR02008">
    <property type="entry name" value="RCMTFAMILY"/>
</dbReference>
<dbReference type="InterPro" id="IPR001678">
    <property type="entry name" value="MeTrfase_RsmB-F_NOP2_dom"/>
</dbReference>
<dbReference type="GO" id="GO:0000470">
    <property type="term" value="P:maturation of LSU-rRNA"/>
    <property type="evidence" value="ECO:0007669"/>
    <property type="project" value="TreeGrafter"/>
</dbReference>
<dbReference type="GO" id="GO:0005730">
    <property type="term" value="C:nucleolus"/>
    <property type="evidence" value="ECO:0007669"/>
    <property type="project" value="UniProtKB-SubCell"/>
</dbReference>
<evidence type="ECO:0000256" key="2">
    <source>
        <dbReference type="ARBA" id="ARBA00007494"/>
    </source>
</evidence>
<evidence type="ECO:0000256" key="3">
    <source>
        <dbReference type="ARBA" id="ARBA00022517"/>
    </source>
</evidence>
<keyword evidence="5 9" id="KW-0808">Transferase</keyword>
<dbReference type="OrthoDB" id="427002at2759"/>
<evidence type="ECO:0000256" key="4">
    <source>
        <dbReference type="ARBA" id="ARBA00022603"/>
    </source>
</evidence>
<keyword evidence="13" id="KW-1185">Reference proteome</keyword>
<keyword evidence="4 9" id="KW-0489">Methyltransferase</keyword>
<dbReference type="GO" id="GO:0003723">
    <property type="term" value="F:RNA binding"/>
    <property type="evidence" value="ECO:0007669"/>
    <property type="project" value="UniProtKB-UniRule"/>
</dbReference>